<dbReference type="EMBL" id="LNYX01000030">
    <property type="protein sequence ID" value="KTD62026.1"/>
    <property type="molecule type" value="Genomic_DNA"/>
</dbReference>
<dbReference type="RefSeq" id="WP_058483798.1">
    <property type="nucleotide sequence ID" value="NZ_CAAAII010000008.1"/>
</dbReference>
<dbReference type="PATRIC" id="fig|452.5.peg.2059"/>
<keyword evidence="2" id="KW-1185">Reference proteome</keyword>
<proteinExistence type="predicted"/>
<organism evidence="1 2">
    <name type="scientific">Legionella spiritensis</name>
    <dbReference type="NCBI Taxonomy" id="452"/>
    <lineage>
        <taxon>Bacteria</taxon>
        <taxon>Pseudomonadati</taxon>
        <taxon>Pseudomonadota</taxon>
        <taxon>Gammaproteobacteria</taxon>
        <taxon>Legionellales</taxon>
        <taxon>Legionellaceae</taxon>
        <taxon>Legionella</taxon>
    </lineage>
</organism>
<reference evidence="1 2" key="1">
    <citation type="submission" date="2015-11" db="EMBL/GenBank/DDBJ databases">
        <title>Genomic analysis of 38 Legionella species identifies large and diverse effector repertoires.</title>
        <authorList>
            <person name="Burstein D."/>
            <person name="Amaro F."/>
            <person name="Zusman T."/>
            <person name="Lifshitz Z."/>
            <person name="Cohen O."/>
            <person name="Gilbert J.A."/>
            <person name="Pupko T."/>
            <person name="Shuman H.A."/>
            <person name="Segal G."/>
        </authorList>
    </citation>
    <scope>NUCLEOTIDE SEQUENCE [LARGE SCALE GENOMIC DNA]</scope>
    <source>
        <strain evidence="1 2">Mt.St.Helens-9</strain>
    </source>
</reference>
<dbReference type="AlphaFoldDB" id="A0A0W0YYP1"/>
<sequence>MKFFKHTREFIKDYIKDDSANREVTRIFYTQEIKNALSDVKAGQFWRLKDITPGNFHKNTTVDSYFRRP</sequence>
<evidence type="ECO:0000313" key="1">
    <source>
        <dbReference type="EMBL" id="KTD62026.1"/>
    </source>
</evidence>
<protein>
    <submittedName>
        <fullName evidence="1">Uncharacterized protein</fullName>
    </submittedName>
</protein>
<evidence type="ECO:0000313" key="2">
    <source>
        <dbReference type="Proteomes" id="UP000054877"/>
    </source>
</evidence>
<comment type="caution">
    <text evidence="1">The sequence shown here is derived from an EMBL/GenBank/DDBJ whole genome shotgun (WGS) entry which is preliminary data.</text>
</comment>
<accession>A0A0W0YYP1</accession>
<name>A0A0W0YYP1_LEGSP</name>
<dbReference type="Proteomes" id="UP000054877">
    <property type="component" value="Unassembled WGS sequence"/>
</dbReference>
<gene>
    <name evidence="1" type="ORF">Lspi_1876</name>
</gene>